<reference evidence="1 2" key="1">
    <citation type="submission" date="2017-12" db="EMBL/GenBank/DDBJ databases">
        <title>Rapid rising of carbapenem-resistant Enterobacteriaceae(CRE) and emergence of colistin resistance genemcr-1 in CRE in the hospital of Henan, China.</title>
        <authorList>
            <person name="Sun Q."/>
            <person name="Zhang R."/>
            <person name="Li Y."/>
            <person name="Shen Y."/>
            <person name="Zhang Y."/>
            <person name="Yang J."/>
            <person name="Shu L."/>
            <person name="Zhou H."/>
            <person name="Wang Y."/>
            <person name="Wang B."/>
            <person name="Shen Z."/>
        </authorList>
    </citation>
    <scope>NUCLEOTIDE SEQUENCE [LARGE SCALE GENOMIC DNA]</scope>
    <source>
        <strain evidence="1 2">3512</strain>
    </source>
</reference>
<comment type="caution">
    <text evidence="1">The sequence shown here is derived from an EMBL/GenBank/DDBJ whole genome shotgun (WGS) entry which is preliminary data.</text>
</comment>
<dbReference type="Proteomes" id="UP000233549">
    <property type="component" value="Unassembled WGS sequence"/>
</dbReference>
<protein>
    <recommendedName>
        <fullName evidence="3">FlgD Ig-like domain-containing protein</fullName>
    </recommendedName>
</protein>
<dbReference type="AlphaFoldDB" id="A0AAP8LA46"/>
<dbReference type="Gene3D" id="2.60.40.4070">
    <property type="match status" value="1"/>
</dbReference>
<accession>A0AAP8LA46</accession>
<gene>
    <name evidence="1" type="ORF">CWS33_30900</name>
</gene>
<dbReference type="EMBL" id="PITP01000763">
    <property type="protein sequence ID" value="PKD78320.1"/>
    <property type="molecule type" value="Genomic_DNA"/>
</dbReference>
<evidence type="ECO:0008006" key="3">
    <source>
        <dbReference type="Google" id="ProtNLM"/>
    </source>
</evidence>
<dbReference type="RefSeq" id="WP_141086379.1">
    <property type="nucleotide sequence ID" value="NZ_PITP01000763.1"/>
</dbReference>
<name>A0AAP8LA46_ECOLX</name>
<evidence type="ECO:0000313" key="2">
    <source>
        <dbReference type="Proteomes" id="UP000233549"/>
    </source>
</evidence>
<evidence type="ECO:0000313" key="1">
    <source>
        <dbReference type="EMBL" id="PKD78320.1"/>
    </source>
</evidence>
<proteinExistence type="predicted"/>
<feature type="non-terminal residue" evidence="1">
    <location>
        <position position="1"/>
    </location>
</feature>
<organism evidence="1 2">
    <name type="scientific">Escherichia coli</name>
    <dbReference type="NCBI Taxonomy" id="562"/>
    <lineage>
        <taxon>Bacteria</taxon>
        <taxon>Pseudomonadati</taxon>
        <taxon>Pseudomonadota</taxon>
        <taxon>Gammaproteobacteria</taxon>
        <taxon>Enterobacterales</taxon>
        <taxon>Enterobacteriaceae</taxon>
        <taxon>Escherichia</taxon>
    </lineage>
</organism>
<sequence length="62" mass="6543">HGDIKIVSVNGTLVKQGKSTGGSYSWDGCDLKGRKVASGIYMVETATEEGEKGTVCKIAIIR</sequence>